<dbReference type="RefSeq" id="XP_022141237.1">
    <property type="nucleotide sequence ID" value="XM_022285545.1"/>
</dbReference>
<reference evidence="5" key="1">
    <citation type="submission" date="2025-08" db="UniProtKB">
        <authorList>
            <consortium name="RefSeq"/>
        </authorList>
    </citation>
    <scope>IDENTIFICATION</scope>
    <source>
        <strain evidence="5">OHB3-1</strain>
    </source>
</reference>
<dbReference type="KEGG" id="mcha:111011685"/>
<gene>
    <name evidence="5" type="primary">LOC111011685</name>
</gene>
<keyword evidence="2" id="KW-0677">Repeat</keyword>
<dbReference type="PANTHER" id="PTHR47926:SF459">
    <property type="entry name" value="PENTATRICOPEPTIDE REPEAT-CONTAINING PROTEIN"/>
    <property type="match status" value="1"/>
</dbReference>
<dbReference type="Pfam" id="PF20431">
    <property type="entry name" value="E_motif"/>
    <property type="match status" value="1"/>
</dbReference>
<organism evidence="4 5">
    <name type="scientific">Momordica charantia</name>
    <name type="common">Bitter gourd</name>
    <name type="synonym">Balsam pear</name>
    <dbReference type="NCBI Taxonomy" id="3673"/>
    <lineage>
        <taxon>Eukaryota</taxon>
        <taxon>Viridiplantae</taxon>
        <taxon>Streptophyta</taxon>
        <taxon>Embryophyta</taxon>
        <taxon>Tracheophyta</taxon>
        <taxon>Spermatophyta</taxon>
        <taxon>Magnoliopsida</taxon>
        <taxon>eudicotyledons</taxon>
        <taxon>Gunneridae</taxon>
        <taxon>Pentapetalae</taxon>
        <taxon>rosids</taxon>
        <taxon>fabids</taxon>
        <taxon>Cucurbitales</taxon>
        <taxon>Cucurbitaceae</taxon>
        <taxon>Momordiceae</taxon>
        <taxon>Momordica</taxon>
    </lineage>
</organism>
<proteinExistence type="inferred from homology"/>
<dbReference type="InterPro" id="IPR002885">
    <property type="entry name" value="PPR_rpt"/>
</dbReference>
<comment type="similarity">
    <text evidence="1">Belongs to the PPR family. PCMP-H subfamily.</text>
</comment>
<dbReference type="PROSITE" id="PS51375">
    <property type="entry name" value="PPR"/>
    <property type="match status" value="4"/>
</dbReference>
<dbReference type="Proteomes" id="UP000504603">
    <property type="component" value="Unplaced"/>
</dbReference>
<dbReference type="OrthoDB" id="1908712at2759"/>
<dbReference type="FunFam" id="1.25.40.10:FF:000333">
    <property type="entry name" value="Pentatricopeptide repeat-containing protein"/>
    <property type="match status" value="1"/>
</dbReference>
<evidence type="ECO:0000256" key="1">
    <source>
        <dbReference type="ARBA" id="ARBA00006643"/>
    </source>
</evidence>
<evidence type="ECO:0000313" key="4">
    <source>
        <dbReference type="Proteomes" id="UP000504603"/>
    </source>
</evidence>
<feature type="repeat" description="PPR" evidence="3">
    <location>
        <begin position="69"/>
        <end position="103"/>
    </location>
</feature>
<dbReference type="Gene3D" id="1.25.40.10">
    <property type="entry name" value="Tetratricopeptide repeat domain"/>
    <property type="match status" value="5"/>
</dbReference>
<dbReference type="Pfam" id="PF13041">
    <property type="entry name" value="PPR_2"/>
    <property type="match status" value="2"/>
</dbReference>
<name>A0A6J1CJB3_MOMCH</name>
<evidence type="ECO:0000313" key="5">
    <source>
        <dbReference type="RefSeq" id="XP_022141237.1"/>
    </source>
</evidence>
<dbReference type="Pfam" id="PF12854">
    <property type="entry name" value="PPR_1"/>
    <property type="match status" value="1"/>
</dbReference>
<dbReference type="GO" id="GO:0009451">
    <property type="term" value="P:RNA modification"/>
    <property type="evidence" value="ECO:0007669"/>
    <property type="project" value="InterPro"/>
</dbReference>
<accession>A0A6J1CJB3</accession>
<dbReference type="GO" id="GO:0003723">
    <property type="term" value="F:RNA binding"/>
    <property type="evidence" value="ECO:0007669"/>
    <property type="project" value="InterPro"/>
</dbReference>
<evidence type="ECO:0000256" key="2">
    <source>
        <dbReference type="ARBA" id="ARBA00022737"/>
    </source>
</evidence>
<dbReference type="PANTHER" id="PTHR47926">
    <property type="entry name" value="PENTATRICOPEPTIDE REPEAT-CONTAINING PROTEIN"/>
    <property type="match status" value="1"/>
</dbReference>
<dbReference type="Pfam" id="PF01535">
    <property type="entry name" value="PPR"/>
    <property type="match status" value="3"/>
</dbReference>
<protein>
    <submittedName>
        <fullName evidence="5">Pentatricopeptide repeat-containing protein At4g38010</fullName>
    </submittedName>
</protein>
<dbReference type="NCBIfam" id="TIGR00756">
    <property type="entry name" value="PPR"/>
    <property type="match status" value="4"/>
</dbReference>
<dbReference type="FunFam" id="1.25.40.10:FF:000511">
    <property type="entry name" value="Pentatricopeptide repeat-containing protein"/>
    <property type="match status" value="1"/>
</dbReference>
<keyword evidence="4" id="KW-1185">Reference proteome</keyword>
<dbReference type="GeneID" id="111011685"/>
<feature type="repeat" description="PPR" evidence="3">
    <location>
        <begin position="170"/>
        <end position="200"/>
    </location>
</feature>
<dbReference type="InterPro" id="IPR046848">
    <property type="entry name" value="E_motif"/>
</dbReference>
<feature type="repeat" description="PPR" evidence="3">
    <location>
        <begin position="368"/>
        <end position="402"/>
    </location>
</feature>
<feature type="repeat" description="PPR" evidence="3">
    <location>
        <begin position="267"/>
        <end position="301"/>
    </location>
</feature>
<dbReference type="FunFam" id="1.25.40.10:FF:000344">
    <property type="entry name" value="Pentatricopeptide repeat-containing protein"/>
    <property type="match status" value="1"/>
</dbReference>
<evidence type="ECO:0000256" key="3">
    <source>
        <dbReference type="PROSITE-ProRule" id="PRU00708"/>
    </source>
</evidence>
<sequence>MFNPKWVLLDLIKDCKNLRIFRQIHAQLVTSGLVYDEFVTNKVVEFFANFVEFGDYACDYMKQDNTRLSSFPLNSLIYGYVGGDFPQMAVSVYRRMVRDGFVPDLFTFPVVLKACSNFSGSREGTQVHGVVVKLGLLSDLYVQNSLVRFYGACGTFPSAGKVFDEMLVRDVVSWNSLISGLVKAGHYGEAIALFFRMDVEPSITTLVSVLAACARKRDLGMGKGIHGLIERKFKSDLVLGNAILDMYVKNGCLCEAKKVFDDLPVRDIVSWTIIITGLVQSNHPRESLELFSMMQTSGISPDGIILTSVLSACASLGTLDFGTWVHEYIDQRGIKWDIHIGTAMVDMYAKCGCIEMALQIFNNMPQRNTFTWNALLCGLAMHGLVHKALNLFEVMIMSGVKPNEVTFLAILTACCHSGLVDEGRKYWNKVSSKLYNLSPKLEHYGCMIDLFCRAGLLEEAVELARTMPMKPDVLIWGVLLNACTSFGNAELSQHIQDYILDLDPEDSGVFVLLSNTYATSERWTDVTRLRRLMKDRGVKKAPGSSVIEVDGKTHEFVVGDISHHKTEEIYQLLNLVNSVHHEAHLMHPF</sequence>
<dbReference type="InterPro" id="IPR046960">
    <property type="entry name" value="PPR_At4g14850-like_plant"/>
</dbReference>
<dbReference type="AlphaFoldDB" id="A0A6J1CJB3"/>
<dbReference type="InterPro" id="IPR011990">
    <property type="entry name" value="TPR-like_helical_dom_sf"/>
</dbReference>